<dbReference type="EMBL" id="AHZU02000263">
    <property type="protein sequence ID" value="KFG46573.1"/>
    <property type="molecule type" value="Genomic_DNA"/>
</dbReference>
<organism evidence="3 4">
    <name type="scientific">Toxoplasma gondii GAB2-2007-GAL-DOM2</name>
    <dbReference type="NCBI Taxonomy" id="1130820"/>
    <lineage>
        <taxon>Eukaryota</taxon>
        <taxon>Sar</taxon>
        <taxon>Alveolata</taxon>
        <taxon>Apicomplexa</taxon>
        <taxon>Conoidasida</taxon>
        <taxon>Coccidia</taxon>
        <taxon>Eucoccidiorida</taxon>
        <taxon>Eimeriorina</taxon>
        <taxon>Sarcocystidae</taxon>
        <taxon>Toxoplasma</taxon>
    </lineage>
</organism>
<dbReference type="GO" id="GO:0005654">
    <property type="term" value="C:nucleoplasm"/>
    <property type="evidence" value="ECO:0007669"/>
    <property type="project" value="TreeGrafter"/>
</dbReference>
<dbReference type="SMR" id="A0A086KQA5"/>
<evidence type="ECO:0000259" key="2">
    <source>
        <dbReference type="PROSITE" id="PS50053"/>
    </source>
</evidence>
<dbReference type="CDD" id="cd17039">
    <property type="entry name" value="Ubl_ubiquitin_like"/>
    <property type="match status" value="1"/>
</dbReference>
<dbReference type="GO" id="GO:0043161">
    <property type="term" value="P:proteasome-mediated ubiquitin-dependent protein catabolic process"/>
    <property type="evidence" value="ECO:0007669"/>
    <property type="project" value="TreeGrafter"/>
</dbReference>
<accession>A0A086KQA5</accession>
<dbReference type="GO" id="GO:0005829">
    <property type="term" value="C:cytosol"/>
    <property type="evidence" value="ECO:0007669"/>
    <property type="project" value="TreeGrafter"/>
</dbReference>
<sequence>MEPCTVTVTDFTGGRQGSDKDKLVVEVDSDITVAELKQKIIDMRPGLVASRILLYMGKVKLEDAKQLTTYNKSKRTKISLELYDILDIKVKVKTLQQCGTGGCVIMPIWAFCCRQTYVLEVPDHETVGFLRKRICEELGDNENYPLSKIRLSFERRLLADDWEELRSVGIKDGSTVTLFVKLFYFNNQKAAKDAEEKKNAAVSSTPVNQDEAAQEN</sequence>
<protein>
    <submittedName>
        <fullName evidence="3">Putative ubiquitin</fullName>
    </submittedName>
</protein>
<dbReference type="Pfam" id="PF00240">
    <property type="entry name" value="ubiquitin"/>
    <property type="match status" value="2"/>
</dbReference>
<dbReference type="SMART" id="SM00213">
    <property type="entry name" value="UBQ"/>
    <property type="match status" value="2"/>
</dbReference>
<feature type="domain" description="Ubiquitin-like" evidence="2">
    <location>
        <begin position="4"/>
        <end position="80"/>
    </location>
</feature>
<evidence type="ECO:0000313" key="3">
    <source>
        <dbReference type="EMBL" id="KFG46573.1"/>
    </source>
</evidence>
<dbReference type="AlphaFoldDB" id="A0A086KQA5"/>
<dbReference type="InterPro" id="IPR000626">
    <property type="entry name" value="Ubiquitin-like_dom"/>
</dbReference>
<dbReference type="GO" id="GO:0043130">
    <property type="term" value="F:ubiquitin binding"/>
    <property type="evidence" value="ECO:0007669"/>
    <property type="project" value="TreeGrafter"/>
</dbReference>
<reference evidence="3 4" key="1">
    <citation type="submission" date="2014-02" db="EMBL/GenBank/DDBJ databases">
        <authorList>
            <person name="Sibley D."/>
            <person name="Venepally P."/>
            <person name="Karamycheva S."/>
            <person name="Hadjithomas M."/>
            <person name="Khan A."/>
            <person name="Brunk B."/>
            <person name="Roos D."/>
            <person name="Caler E."/>
            <person name="Lorenzi H."/>
        </authorList>
    </citation>
    <scope>NUCLEOTIDE SEQUENCE [LARGE SCALE GENOMIC DNA]</scope>
    <source>
        <strain evidence="3 4">GAB2-2007-GAL-DOM2</strain>
    </source>
</reference>
<dbReference type="Proteomes" id="UP000028837">
    <property type="component" value="Unassembled WGS sequence"/>
</dbReference>
<dbReference type="GO" id="GO:0031593">
    <property type="term" value="F:polyubiquitin modification-dependent protein binding"/>
    <property type="evidence" value="ECO:0007669"/>
    <property type="project" value="TreeGrafter"/>
</dbReference>
<dbReference type="OrthoDB" id="329227at2759"/>
<dbReference type="GO" id="GO:0070628">
    <property type="term" value="F:proteasome binding"/>
    <property type="evidence" value="ECO:0007669"/>
    <property type="project" value="TreeGrafter"/>
</dbReference>
<feature type="domain" description="Ubiquitin-like" evidence="2">
    <location>
        <begin position="88"/>
        <end position="181"/>
    </location>
</feature>
<evidence type="ECO:0000313" key="4">
    <source>
        <dbReference type="Proteomes" id="UP000028837"/>
    </source>
</evidence>
<dbReference type="PANTHER" id="PTHR10621">
    <property type="entry name" value="UV EXCISION REPAIR PROTEIN RAD23"/>
    <property type="match status" value="1"/>
</dbReference>
<dbReference type="VEuPathDB" id="ToxoDB:TGDOM2_248460"/>
<comment type="caution">
    <text evidence="3">The sequence shown here is derived from an EMBL/GenBank/DDBJ whole genome shotgun (WGS) entry which is preliminary data.</text>
</comment>
<dbReference type="InterPro" id="IPR029071">
    <property type="entry name" value="Ubiquitin-like_domsf"/>
</dbReference>
<name>A0A086KQA5_TOXGO</name>
<gene>
    <name evidence="3" type="ORF">TGDOM2_248460</name>
</gene>
<dbReference type="Gene3D" id="3.10.20.90">
    <property type="entry name" value="Phosphatidylinositol 3-kinase Catalytic Subunit, Chain A, domain 1"/>
    <property type="match status" value="2"/>
</dbReference>
<feature type="region of interest" description="Disordered" evidence="1">
    <location>
        <begin position="195"/>
        <end position="216"/>
    </location>
</feature>
<evidence type="ECO:0000256" key="1">
    <source>
        <dbReference type="SAM" id="MobiDB-lite"/>
    </source>
</evidence>
<dbReference type="PANTHER" id="PTHR10621:SF0">
    <property type="entry name" value="UV EXCISION REPAIR PROTEIN RAD23"/>
    <property type="match status" value="1"/>
</dbReference>
<dbReference type="PROSITE" id="PS50053">
    <property type="entry name" value="UBIQUITIN_2"/>
    <property type="match status" value="2"/>
</dbReference>
<dbReference type="SUPFAM" id="SSF54236">
    <property type="entry name" value="Ubiquitin-like"/>
    <property type="match status" value="2"/>
</dbReference>
<proteinExistence type="predicted"/>